<comment type="caution">
    <text evidence="1">The sequence shown here is derived from an EMBL/GenBank/DDBJ whole genome shotgun (WGS) entry which is preliminary data.</text>
</comment>
<name>A0A0F9AIL2_9ZZZZ</name>
<evidence type="ECO:0000313" key="1">
    <source>
        <dbReference type="EMBL" id="KKK98150.1"/>
    </source>
</evidence>
<sequence>MAKKTKKSKPVLASVTSDADFHAENDMRTLIDAEKIKKDKGRMSAALKKGKEQRVALESVIDKKKET</sequence>
<organism evidence="1">
    <name type="scientific">marine sediment metagenome</name>
    <dbReference type="NCBI Taxonomy" id="412755"/>
    <lineage>
        <taxon>unclassified sequences</taxon>
        <taxon>metagenomes</taxon>
        <taxon>ecological metagenomes</taxon>
    </lineage>
</organism>
<reference evidence="1" key="1">
    <citation type="journal article" date="2015" name="Nature">
        <title>Complex archaea that bridge the gap between prokaryotes and eukaryotes.</title>
        <authorList>
            <person name="Spang A."/>
            <person name="Saw J.H."/>
            <person name="Jorgensen S.L."/>
            <person name="Zaremba-Niedzwiedzka K."/>
            <person name="Martijn J."/>
            <person name="Lind A.E."/>
            <person name="van Eijk R."/>
            <person name="Schleper C."/>
            <person name="Guy L."/>
            <person name="Ettema T.J."/>
        </authorList>
    </citation>
    <scope>NUCLEOTIDE SEQUENCE</scope>
</reference>
<dbReference type="AlphaFoldDB" id="A0A0F9AIL2"/>
<dbReference type="EMBL" id="LAZR01045745">
    <property type="protein sequence ID" value="KKK98150.1"/>
    <property type="molecule type" value="Genomic_DNA"/>
</dbReference>
<accession>A0A0F9AIL2</accession>
<protein>
    <submittedName>
        <fullName evidence="1">Uncharacterized protein</fullName>
    </submittedName>
</protein>
<gene>
    <name evidence="1" type="ORF">LCGC14_2645630</name>
</gene>
<proteinExistence type="predicted"/>